<evidence type="ECO:0000256" key="10">
    <source>
        <dbReference type="ARBA" id="ARBA00022777"/>
    </source>
</evidence>
<dbReference type="FunFam" id="3.30.200.20:FF:000177">
    <property type="entry name" value="Cysteine-rich receptor-like protein kinase 2"/>
    <property type="match status" value="1"/>
</dbReference>
<keyword evidence="5" id="KW-0808">Transferase</keyword>
<dbReference type="InterPro" id="IPR052059">
    <property type="entry name" value="CR_Ser/Thr_kinase"/>
</dbReference>
<evidence type="ECO:0000256" key="8">
    <source>
        <dbReference type="ARBA" id="ARBA00022734"/>
    </source>
</evidence>
<sequence>MVRRSLMALLKMCGGHSGSGGEISSEDGLDGGDRGIFFSLQELEVATDFFSEKNRLGTGGFGPVYKGSMPNGEEIAVKKLSVDSRQGSREFTNEVKLLLRIQHKNLVSLLGCCFHGPEKMLVYEYLPNRSLDYFLFDKIKPGSLGWDHRWRIIIGVARGLLYLHEEAPIRIIHRDIKASNILLDNNLNPKISDFGLARLFPGDGTHTNTSRISGTFGYMAPEYALHGLLSFWSPLESVSTFVTNPCHGFVLNYGNFTPYMFPFDLLVCKLIQHFFQQKAWKIYQEGKILELMDQSLAGVYNRDEAATCFIIGLLCCQQFTSNRPDINTVHQMLSSDSFDLPKPGRPGLQGRRGGGYTSTGAGTGAGSRTFGLNGSEPNSFKSRRSSGGGAAGQDSIVEEHSRNSISMSSFAEGR</sequence>
<evidence type="ECO:0000256" key="15">
    <source>
        <dbReference type="ARBA" id="ARBA00023180"/>
    </source>
</evidence>
<evidence type="ECO:0000256" key="14">
    <source>
        <dbReference type="ARBA" id="ARBA00023170"/>
    </source>
</evidence>
<evidence type="ECO:0000256" key="16">
    <source>
        <dbReference type="SAM" id="MobiDB-lite"/>
    </source>
</evidence>
<dbReference type="InterPro" id="IPR001245">
    <property type="entry name" value="Ser-Thr/Tyr_kinase_cat_dom"/>
</dbReference>
<evidence type="ECO:0000256" key="5">
    <source>
        <dbReference type="ARBA" id="ARBA00022679"/>
    </source>
</evidence>
<evidence type="ECO:0000256" key="1">
    <source>
        <dbReference type="ARBA" id="ARBA00004251"/>
    </source>
</evidence>
<comment type="subcellular location">
    <subcellularLocation>
        <location evidence="1">Cell membrane</location>
        <topology evidence="1">Single-pass type I membrane protein</topology>
    </subcellularLocation>
</comment>
<evidence type="ECO:0000256" key="12">
    <source>
        <dbReference type="ARBA" id="ARBA00022989"/>
    </source>
</evidence>
<evidence type="ECO:0000256" key="11">
    <source>
        <dbReference type="ARBA" id="ARBA00022840"/>
    </source>
</evidence>
<dbReference type="PROSITE" id="PS50011">
    <property type="entry name" value="PROTEIN_KINASE_DOM"/>
    <property type="match status" value="1"/>
</dbReference>
<dbReference type="Proteomes" id="UP000008694">
    <property type="component" value="Unassembled WGS sequence"/>
</dbReference>
<keyword evidence="4" id="KW-1003">Cell membrane</keyword>
<evidence type="ECO:0000256" key="2">
    <source>
        <dbReference type="ARBA" id="ARBA00008536"/>
    </source>
</evidence>
<keyword evidence="10" id="KW-0418">Kinase</keyword>
<keyword evidence="12" id="KW-1133">Transmembrane helix</keyword>
<keyword evidence="15" id="KW-0325">Glycoprotein</keyword>
<dbReference type="Gene3D" id="1.10.510.10">
    <property type="entry name" value="Transferase(Phosphotransferase) domain 1"/>
    <property type="match status" value="1"/>
</dbReference>
<dbReference type="InterPro" id="IPR011009">
    <property type="entry name" value="Kinase-like_dom_sf"/>
</dbReference>
<keyword evidence="8" id="KW-0430">Lectin</keyword>
<dbReference type="InterPro" id="IPR008271">
    <property type="entry name" value="Ser/Thr_kinase_AS"/>
</dbReference>
<dbReference type="GO" id="GO:0005524">
    <property type="term" value="F:ATP binding"/>
    <property type="evidence" value="ECO:0007669"/>
    <property type="project" value="UniProtKB-KW"/>
</dbReference>
<accession>D7KRM8</accession>
<keyword evidence="11" id="KW-0067">ATP-binding</keyword>
<comment type="similarity">
    <text evidence="2">In the N-terminal section; belongs to the leguminous lectin family.</text>
</comment>
<proteinExistence type="inferred from homology"/>
<reference evidence="19" key="1">
    <citation type="journal article" date="2011" name="Nat. Genet.">
        <title>The Arabidopsis lyrata genome sequence and the basis of rapid genome size change.</title>
        <authorList>
            <person name="Hu T.T."/>
            <person name="Pattyn P."/>
            <person name="Bakker E.G."/>
            <person name="Cao J."/>
            <person name="Cheng J.-F."/>
            <person name="Clark R.M."/>
            <person name="Fahlgren N."/>
            <person name="Fawcett J.A."/>
            <person name="Grimwood J."/>
            <person name="Gundlach H."/>
            <person name="Haberer G."/>
            <person name="Hollister J.D."/>
            <person name="Ossowski S."/>
            <person name="Ottilar R.P."/>
            <person name="Salamov A.A."/>
            <person name="Schneeberger K."/>
            <person name="Spannagl M."/>
            <person name="Wang X."/>
            <person name="Yang L."/>
            <person name="Nasrallah M.E."/>
            <person name="Bergelson J."/>
            <person name="Carrington J.C."/>
            <person name="Gaut B.S."/>
            <person name="Schmutz J."/>
            <person name="Mayer K.F.X."/>
            <person name="Van de Peer Y."/>
            <person name="Grigoriev I.V."/>
            <person name="Nordborg M."/>
            <person name="Weigel D."/>
            <person name="Guo Y.-L."/>
        </authorList>
    </citation>
    <scope>NUCLEOTIDE SEQUENCE [LARGE SCALE GENOMIC DNA]</scope>
    <source>
        <strain evidence="19">cv. MN47</strain>
    </source>
</reference>
<feature type="domain" description="Protein kinase" evidence="17">
    <location>
        <begin position="50"/>
        <end position="333"/>
    </location>
</feature>
<feature type="compositionally biased region" description="Polar residues" evidence="16">
    <location>
        <begin position="403"/>
        <end position="414"/>
    </location>
</feature>
<dbReference type="HOGENOM" id="CLU_000288_21_3_1"/>
<dbReference type="GO" id="GO:0002229">
    <property type="term" value="P:defense response to oomycetes"/>
    <property type="evidence" value="ECO:0007669"/>
    <property type="project" value="UniProtKB-ARBA"/>
</dbReference>
<evidence type="ECO:0000256" key="6">
    <source>
        <dbReference type="ARBA" id="ARBA00022692"/>
    </source>
</evidence>
<evidence type="ECO:0000256" key="9">
    <source>
        <dbReference type="ARBA" id="ARBA00022741"/>
    </source>
</evidence>
<dbReference type="SUPFAM" id="SSF56112">
    <property type="entry name" value="Protein kinase-like (PK-like)"/>
    <property type="match status" value="1"/>
</dbReference>
<evidence type="ECO:0000313" key="18">
    <source>
        <dbReference type="EMBL" id="EFH63767.1"/>
    </source>
</evidence>
<dbReference type="InterPro" id="IPR000719">
    <property type="entry name" value="Prot_kinase_dom"/>
</dbReference>
<feature type="compositionally biased region" description="Gly residues" evidence="16">
    <location>
        <begin position="350"/>
        <end position="365"/>
    </location>
</feature>
<protein>
    <submittedName>
        <fullName evidence="18">Predicted protein</fullName>
    </submittedName>
</protein>
<dbReference type="GO" id="GO:0005886">
    <property type="term" value="C:plasma membrane"/>
    <property type="evidence" value="ECO:0007669"/>
    <property type="project" value="UniProtKB-SubCell"/>
</dbReference>
<evidence type="ECO:0000256" key="13">
    <source>
        <dbReference type="ARBA" id="ARBA00023136"/>
    </source>
</evidence>
<dbReference type="Pfam" id="PF07714">
    <property type="entry name" value="PK_Tyr_Ser-Thr"/>
    <property type="match status" value="1"/>
</dbReference>
<keyword evidence="9" id="KW-0547">Nucleotide-binding</keyword>
<dbReference type="GO" id="GO:0004672">
    <property type="term" value="F:protein kinase activity"/>
    <property type="evidence" value="ECO:0007669"/>
    <property type="project" value="InterPro"/>
</dbReference>
<keyword evidence="7" id="KW-0732">Signal</keyword>
<gene>
    <name evidence="18" type="ORF">ARALYDRAFT_676935</name>
</gene>
<keyword evidence="14" id="KW-0675">Receptor</keyword>
<evidence type="ECO:0000256" key="7">
    <source>
        <dbReference type="ARBA" id="ARBA00022729"/>
    </source>
</evidence>
<organism evidence="19">
    <name type="scientific">Arabidopsis lyrata subsp. lyrata</name>
    <name type="common">Lyre-leaved rock-cress</name>
    <dbReference type="NCBI Taxonomy" id="81972"/>
    <lineage>
        <taxon>Eukaryota</taxon>
        <taxon>Viridiplantae</taxon>
        <taxon>Streptophyta</taxon>
        <taxon>Embryophyta</taxon>
        <taxon>Tracheophyta</taxon>
        <taxon>Spermatophyta</taxon>
        <taxon>Magnoliopsida</taxon>
        <taxon>eudicotyledons</taxon>
        <taxon>Gunneridae</taxon>
        <taxon>Pentapetalae</taxon>
        <taxon>rosids</taxon>
        <taxon>malvids</taxon>
        <taxon>Brassicales</taxon>
        <taxon>Brassicaceae</taxon>
        <taxon>Camelineae</taxon>
        <taxon>Arabidopsis</taxon>
    </lineage>
</organism>
<feature type="region of interest" description="Disordered" evidence="16">
    <location>
        <begin position="337"/>
        <end position="414"/>
    </location>
</feature>
<dbReference type="Gramene" id="Al_scaffold_0002_2085">
    <property type="protein sequence ID" value="Al_scaffold_0002_2085"/>
    <property type="gene ID" value="Al_scaffold_0002_2085"/>
</dbReference>
<dbReference type="STRING" id="81972.D7KRM8"/>
<dbReference type="AlphaFoldDB" id="D7KRM8"/>
<evidence type="ECO:0000313" key="19">
    <source>
        <dbReference type="Proteomes" id="UP000008694"/>
    </source>
</evidence>
<name>D7KRM8_ARALL</name>
<dbReference type="SMART" id="SM00220">
    <property type="entry name" value="S_TKc"/>
    <property type="match status" value="1"/>
</dbReference>
<evidence type="ECO:0000256" key="4">
    <source>
        <dbReference type="ARBA" id="ARBA00022475"/>
    </source>
</evidence>
<dbReference type="PANTHER" id="PTHR47973">
    <property type="entry name" value="CYSTEINE-RICH RECEPTOR-LIKE PROTEIN KINASE 3"/>
    <property type="match status" value="1"/>
</dbReference>
<comment type="similarity">
    <text evidence="3">In the C-terminal section; belongs to the protein kinase superfamily. Ser/Thr protein kinase family.</text>
</comment>
<dbReference type="Gene3D" id="3.30.200.20">
    <property type="entry name" value="Phosphorylase Kinase, domain 1"/>
    <property type="match status" value="1"/>
</dbReference>
<dbReference type="GO" id="GO:0030246">
    <property type="term" value="F:carbohydrate binding"/>
    <property type="evidence" value="ECO:0007669"/>
    <property type="project" value="UniProtKB-KW"/>
</dbReference>
<keyword evidence="13" id="KW-0472">Membrane</keyword>
<dbReference type="FunFam" id="1.10.510.10:FF:000240">
    <property type="entry name" value="Lectin-domain containing receptor kinase A4.3"/>
    <property type="match status" value="1"/>
</dbReference>
<dbReference type="PROSITE" id="PS00108">
    <property type="entry name" value="PROTEIN_KINASE_ST"/>
    <property type="match status" value="1"/>
</dbReference>
<dbReference type="eggNOG" id="ENOG502QS49">
    <property type="taxonomic scope" value="Eukaryota"/>
</dbReference>
<keyword evidence="19" id="KW-1185">Reference proteome</keyword>
<dbReference type="EMBL" id="GL348714">
    <property type="protein sequence ID" value="EFH63767.1"/>
    <property type="molecule type" value="Genomic_DNA"/>
</dbReference>
<evidence type="ECO:0000256" key="3">
    <source>
        <dbReference type="ARBA" id="ARBA00010217"/>
    </source>
</evidence>
<keyword evidence="6" id="KW-0812">Transmembrane</keyword>
<evidence type="ECO:0000259" key="17">
    <source>
        <dbReference type="PROSITE" id="PS50011"/>
    </source>
</evidence>